<evidence type="ECO:0000313" key="9">
    <source>
        <dbReference type="EMBL" id="OJJ48039.1"/>
    </source>
</evidence>
<dbReference type="GO" id="GO:0016020">
    <property type="term" value="C:membrane"/>
    <property type="evidence" value="ECO:0007669"/>
    <property type="project" value="UniProtKB-SubCell"/>
</dbReference>
<feature type="transmembrane region" description="Helical" evidence="7">
    <location>
        <begin position="43"/>
        <end position="64"/>
    </location>
</feature>
<comment type="subcellular location">
    <subcellularLocation>
        <location evidence="1">Membrane</location>
        <topology evidence="1">Multi-pass membrane protein</topology>
    </subcellularLocation>
</comment>
<organism evidence="9 10">
    <name type="scientific">Penicilliopsis zonata CBS 506.65</name>
    <dbReference type="NCBI Taxonomy" id="1073090"/>
    <lineage>
        <taxon>Eukaryota</taxon>
        <taxon>Fungi</taxon>
        <taxon>Dikarya</taxon>
        <taxon>Ascomycota</taxon>
        <taxon>Pezizomycotina</taxon>
        <taxon>Eurotiomycetes</taxon>
        <taxon>Eurotiomycetidae</taxon>
        <taxon>Eurotiales</taxon>
        <taxon>Aspergillaceae</taxon>
        <taxon>Penicilliopsis</taxon>
    </lineage>
</organism>
<keyword evidence="10" id="KW-1185">Reference proteome</keyword>
<evidence type="ECO:0000256" key="5">
    <source>
        <dbReference type="ARBA" id="ARBA00038359"/>
    </source>
</evidence>
<dbReference type="Proteomes" id="UP000184188">
    <property type="component" value="Unassembled WGS sequence"/>
</dbReference>
<evidence type="ECO:0000256" key="3">
    <source>
        <dbReference type="ARBA" id="ARBA00022989"/>
    </source>
</evidence>
<dbReference type="RefSeq" id="XP_022582549.1">
    <property type="nucleotide sequence ID" value="XM_022726737.1"/>
</dbReference>
<name>A0A1L9SLE7_9EURO</name>
<evidence type="ECO:0000256" key="2">
    <source>
        <dbReference type="ARBA" id="ARBA00022692"/>
    </source>
</evidence>
<protein>
    <recommendedName>
        <fullName evidence="8">Rhodopsin domain-containing protein</fullName>
    </recommendedName>
</protein>
<feature type="transmembrane region" description="Helical" evidence="7">
    <location>
        <begin position="240"/>
        <end position="260"/>
    </location>
</feature>
<feature type="compositionally biased region" description="Polar residues" evidence="6">
    <location>
        <begin position="317"/>
        <end position="336"/>
    </location>
</feature>
<reference evidence="10" key="1">
    <citation type="journal article" date="2017" name="Genome Biol.">
        <title>Comparative genomics reveals high biological diversity and specific adaptations in the industrially and medically important fungal genus Aspergillus.</title>
        <authorList>
            <person name="de Vries R.P."/>
            <person name="Riley R."/>
            <person name="Wiebenga A."/>
            <person name="Aguilar-Osorio G."/>
            <person name="Amillis S."/>
            <person name="Uchima C.A."/>
            <person name="Anderluh G."/>
            <person name="Asadollahi M."/>
            <person name="Askin M."/>
            <person name="Barry K."/>
            <person name="Battaglia E."/>
            <person name="Bayram O."/>
            <person name="Benocci T."/>
            <person name="Braus-Stromeyer S.A."/>
            <person name="Caldana C."/>
            <person name="Canovas D."/>
            <person name="Cerqueira G.C."/>
            <person name="Chen F."/>
            <person name="Chen W."/>
            <person name="Choi C."/>
            <person name="Clum A."/>
            <person name="Dos Santos R.A."/>
            <person name="Damasio A.R."/>
            <person name="Diallinas G."/>
            <person name="Emri T."/>
            <person name="Fekete E."/>
            <person name="Flipphi M."/>
            <person name="Freyberg S."/>
            <person name="Gallo A."/>
            <person name="Gournas C."/>
            <person name="Habgood R."/>
            <person name="Hainaut M."/>
            <person name="Harispe M.L."/>
            <person name="Henrissat B."/>
            <person name="Hilden K.S."/>
            <person name="Hope R."/>
            <person name="Hossain A."/>
            <person name="Karabika E."/>
            <person name="Karaffa L."/>
            <person name="Karanyi Z."/>
            <person name="Krasevec N."/>
            <person name="Kuo A."/>
            <person name="Kusch H."/>
            <person name="LaButti K."/>
            <person name="Lagendijk E.L."/>
            <person name="Lapidus A."/>
            <person name="Levasseur A."/>
            <person name="Lindquist E."/>
            <person name="Lipzen A."/>
            <person name="Logrieco A.F."/>
            <person name="MacCabe A."/>
            <person name="Maekelae M.R."/>
            <person name="Malavazi I."/>
            <person name="Melin P."/>
            <person name="Meyer V."/>
            <person name="Mielnichuk N."/>
            <person name="Miskei M."/>
            <person name="Molnar A.P."/>
            <person name="Mule G."/>
            <person name="Ngan C.Y."/>
            <person name="Orejas M."/>
            <person name="Orosz E."/>
            <person name="Ouedraogo J.P."/>
            <person name="Overkamp K.M."/>
            <person name="Park H.-S."/>
            <person name="Perrone G."/>
            <person name="Piumi F."/>
            <person name="Punt P.J."/>
            <person name="Ram A.F."/>
            <person name="Ramon A."/>
            <person name="Rauscher S."/>
            <person name="Record E."/>
            <person name="Riano-Pachon D.M."/>
            <person name="Robert V."/>
            <person name="Roehrig J."/>
            <person name="Ruller R."/>
            <person name="Salamov A."/>
            <person name="Salih N.S."/>
            <person name="Samson R.A."/>
            <person name="Sandor E."/>
            <person name="Sanguinetti M."/>
            <person name="Schuetze T."/>
            <person name="Sepcic K."/>
            <person name="Shelest E."/>
            <person name="Sherlock G."/>
            <person name="Sophianopoulou V."/>
            <person name="Squina F.M."/>
            <person name="Sun H."/>
            <person name="Susca A."/>
            <person name="Todd R.B."/>
            <person name="Tsang A."/>
            <person name="Unkles S.E."/>
            <person name="van de Wiele N."/>
            <person name="van Rossen-Uffink D."/>
            <person name="Oliveira J.V."/>
            <person name="Vesth T.C."/>
            <person name="Visser J."/>
            <person name="Yu J.-H."/>
            <person name="Zhou M."/>
            <person name="Andersen M.R."/>
            <person name="Archer D.B."/>
            <person name="Baker S.E."/>
            <person name="Benoit I."/>
            <person name="Brakhage A.A."/>
            <person name="Braus G.H."/>
            <person name="Fischer R."/>
            <person name="Frisvad J.C."/>
            <person name="Goldman G.H."/>
            <person name="Houbraken J."/>
            <person name="Oakley B."/>
            <person name="Pocsi I."/>
            <person name="Scazzocchio C."/>
            <person name="Seiboth B."/>
            <person name="vanKuyk P.A."/>
            <person name="Wortman J."/>
            <person name="Dyer P.S."/>
            <person name="Grigoriev I.V."/>
        </authorList>
    </citation>
    <scope>NUCLEOTIDE SEQUENCE [LARGE SCALE GENOMIC DNA]</scope>
    <source>
        <strain evidence="10">CBS 506.65</strain>
    </source>
</reference>
<evidence type="ECO:0000256" key="6">
    <source>
        <dbReference type="SAM" id="MobiDB-lite"/>
    </source>
</evidence>
<dbReference type="VEuPathDB" id="FungiDB:ASPZODRAFT_166097"/>
<feature type="transmembrane region" description="Helical" evidence="7">
    <location>
        <begin position="124"/>
        <end position="146"/>
    </location>
</feature>
<feature type="transmembrane region" description="Helical" evidence="7">
    <location>
        <begin position="166"/>
        <end position="190"/>
    </location>
</feature>
<evidence type="ECO:0000313" key="10">
    <source>
        <dbReference type="Proteomes" id="UP000184188"/>
    </source>
</evidence>
<comment type="similarity">
    <text evidence="5">Belongs to the SAT4 family.</text>
</comment>
<feature type="transmembrane region" description="Helical" evidence="7">
    <location>
        <begin position="202"/>
        <end position="220"/>
    </location>
</feature>
<dbReference type="Pfam" id="PF20684">
    <property type="entry name" value="Fung_rhodopsin"/>
    <property type="match status" value="1"/>
</dbReference>
<accession>A0A1L9SLE7</accession>
<evidence type="ECO:0000259" key="8">
    <source>
        <dbReference type="Pfam" id="PF20684"/>
    </source>
</evidence>
<feature type="region of interest" description="Disordered" evidence="6">
    <location>
        <begin position="297"/>
        <end position="336"/>
    </location>
</feature>
<dbReference type="EMBL" id="KV878340">
    <property type="protein sequence ID" value="OJJ48039.1"/>
    <property type="molecule type" value="Genomic_DNA"/>
</dbReference>
<dbReference type="OrthoDB" id="5329176at2759"/>
<dbReference type="PANTHER" id="PTHR33048:SF114">
    <property type="entry name" value="MEMBRANE PROTEIN PTH11-LIKE, PUTATIVE (AFU_ORTHOLOGUE AFUA_7G06620)-RELATED"/>
    <property type="match status" value="1"/>
</dbReference>
<evidence type="ECO:0000256" key="7">
    <source>
        <dbReference type="SAM" id="Phobius"/>
    </source>
</evidence>
<dbReference type="GeneID" id="34613201"/>
<evidence type="ECO:0000256" key="4">
    <source>
        <dbReference type="ARBA" id="ARBA00023136"/>
    </source>
</evidence>
<dbReference type="STRING" id="1073090.A0A1L9SLE7"/>
<dbReference type="AlphaFoldDB" id="A0A1L9SLE7"/>
<feature type="domain" description="Rhodopsin" evidence="8">
    <location>
        <begin position="27"/>
        <end position="268"/>
    </location>
</feature>
<feature type="transmembrane region" description="Helical" evidence="7">
    <location>
        <begin position="94"/>
        <end position="112"/>
    </location>
</feature>
<evidence type="ECO:0000256" key="1">
    <source>
        <dbReference type="ARBA" id="ARBA00004141"/>
    </source>
</evidence>
<keyword evidence="2 7" id="KW-0812">Transmembrane</keyword>
<keyword evidence="3 7" id="KW-1133">Transmembrane helix</keyword>
<keyword evidence="4 7" id="KW-0472">Membrane</keyword>
<dbReference type="InterPro" id="IPR049326">
    <property type="entry name" value="Rhodopsin_dom_fungi"/>
</dbReference>
<proteinExistence type="inferred from homology"/>
<sequence length="336" mass="36592">MVDDSHQRTALAVVVAFTLLGGASVLLRVWSKRLTRAALRADDYLILAGYVMSIAQCVSSWYYIKTNYVGIHIWDVPTDYNVEPGLIWNFVNQLFYNPCLTLVKLSMLVFLLRLESRSRIVHSLILFSSAVTIGLFLAVLVTDIFQCHPVRYVFDESIAGSCIDQGVFYVATAALNLFTDLLVLSIPIIITVSLQMPVRRKIAVCAILCLGIVATAVGIWRVIILAEGFLSNATDSDPTYSIGFCSSAVEINVAILTACAPSMKAVASRYLPRLLGSSSGPSRYPTSAAYGYGSKLASRSHHTPGDAFELNEVEGSHGTSDQNKTQYAEGSTESLV</sequence>
<dbReference type="PANTHER" id="PTHR33048">
    <property type="entry name" value="PTH11-LIKE INTEGRAL MEMBRANE PROTEIN (AFU_ORTHOLOGUE AFUA_5G11245)"/>
    <property type="match status" value="1"/>
</dbReference>
<gene>
    <name evidence="9" type="ORF">ASPZODRAFT_166097</name>
</gene>
<dbReference type="InterPro" id="IPR052337">
    <property type="entry name" value="SAT4-like"/>
</dbReference>
<feature type="transmembrane region" description="Helical" evidence="7">
    <location>
        <begin position="12"/>
        <end position="31"/>
    </location>
</feature>